<dbReference type="AlphaFoldDB" id="A0AAV1X298"/>
<keyword evidence="1" id="KW-0472">Membrane</keyword>
<proteinExistence type="predicted"/>
<feature type="transmembrane region" description="Helical" evidence="1">
    <location>
        <begin position="12"/>
        <end position="28"/>
    </location>
</feature>
<name>A0AAV1X298_LUPLU</name>
<evidence type="ECO:0000313" key="2">
    <source>
        <dbReference type="EMBL" id="CAL0315391.1"/>
    </source>
</evidence>
<accession>A0AAV1X298</accession>
<evidence type="ECO:0000313" key="3">
    <source>
        <dbReference type="Proteomes" id="UP001497480"/>
    </source>
</evidence>
<keyword evidence="1" id="KW-1133">Transmembrane helix</keyword>
<keyword evidence="1" id="KW-0812">Transmembrane</keyword>
<gene>
    <name evidence="2" type="ORF">LLUT_LOCUS16451</name>
</gene>
<evidence type="ECO:0000256" key="1">
    <source>
        <dbReference type="SAM" id="Phobius"/>
    </source>
</evidence>
<dbReference type="Proteomes" id="UP001497480">
    <property type="component" value="Unassembled WGS sequence"/>
</dbReference>
<keyword evidence="3" id="KW-1185">Reference proteome</keyword>
<organism evidence="2 3">
    <name type="scientific">Lupinus luteus</name>
    <name type="common">European yellow lupine</name>
    <dbReference type="NCBI Taxonomy" id="3873"/>
    <lineage>
        <taxon>Eukaryota</taxon>
        <taxon>Viridiplantae</taxon>
        <taxon>Streptophyta</taxon>
        <taxon>Embryophyta</taxon>
        <taxon>Tracheophyta</taxon>
        <taxon>Spermatophyta</taxon>
        <taxon>Magnoliopsida</taxon>
        <taxon>eudicotyledons</taxon>
        <taxon>Gunneridae</taxon>
        <taxon>Pentapetalae</taxon>
        <taxon>rosids</taxon>
        <taxon>fabids</taxon>
        <taxon>Fabales</taxon>
        <taxon>Fabaceae</taxon>
        <taxon>Papilionoideae</taxon>
        <taxon>50 kb inversion clade</taxon>
        <taxon>genistoids sensu lato</taxon>
        <taxon>core genistoids</taxon>
        <taxon>Genisteae</taxon>
        <taxon>Lupinus</taxon>
    </lineage>
</organism>
<comment type="caution">
    <text evidence="2">The sequence shown here is derived from an EMBL/GenBank/DDBJ whole genome shotgun (WGS) entry which is preliminary data.</text>
</comment>
<dbReference type="EMBL" id="CAXHTB010000011">
    <property type="protein sequence ID" value="CAL0315391.1"/>
    <property type="molecule type" value="Genomic_DNA"/>
</dbReference>
<protein>
    <submittedName>
        <fullName evidence="2">Uncharacterized protein</fullName>
    </submittedName>
</protein>
<sequence>MKNAYSCAKYTIWMIFTLISSLFGGRVLKLTSKTEETQFSIRNNYDSATDCATAYFDKGLEYYLLKKGIYDGNADETLIIRTFGSA</sequence>
<reference evidence="2 3" key="1">
    <citation type="submission" date="2024-03" db="EMBL/GenBank/DDBJ databases">
        <authorList>
            <person name="Martinez-Hernandez J."/>
        </authorList>
    </citation>
    <scope>NUCLEOTIDE SEQUENCE [LARGE SCALE GENOMIC DNA]</scope>
</reference>